<accession>M2XGB1</accession>
<dbReference type="OMA" id="CHWFDSA"/>
<dbReference type="InterPro" id="IPR001841">
    <property type="entry name" value="Znf_RING"/>
</dbReference>
<dbReference type="PROSITE" id="PS50089">
    <property type="entry name" value="ZF_RING_2"/>
    <property type="match status" value="1"/>
</dbReference>
<dbReference type="SUPFAM" id="SSF57850">
    <property type="entry name" value="RING/U-box"/>
    <property type="match status" value="1"/>
</dbReference>
<gene>
    <name evidence="3" type="ORF">DOTSEDRAFT_39646</name>
</gene>
<proteinExistence type="predicted"/>
<feature type="domain" description="RING-type" evidence="2">
    <location>
        <begin position="44"/>
        <end position="103"/>
    </location>
</feature>
<name>M2XGB1_DOTSN</name>
<sequence length="273" mass="30845">MPYISQHLLRIAAQGSTSAPHFLQHQCRWHRSDSHDVDGEVNLCTICLEPLHAIESFSFSSPHKTRTKCFRGHLTINTVCSHIFHTQCLHDYIKHGNTCPICRCHWFDSAVEENRAWEIQGVLQALDMFDYSYASSAQKKIKLTVHAVVFEEMPAVVAYWLSTMPRRTSSERHDLAGRVARSGDGLSLVAAIVAAFRQVDGRRMRAGKAEKEIVARAIEATPGRHRKGAMREDRTVFLGVIVGIVLGYYAHSQGLMDEPPSRARRILSWIRSI</sequence>
<keyword evidence="1" id="KW-0862">Zinc</keyword>
<keyword evidence="1" id="KW-0863">Zinc-finger</keyword>
<evidence type="ECO:0000256" key="1">
    <source>
        <dbReference type="PROSITE-ProRule" id="PRU00175"/>
    </source>
</evidence>
<dbReference type="Proteomes" id="UP000016933">
    <property type="component" value="Unassembled WGS sequence"/>
</dbReference>
<evidence type="ECO:0000313" key="4">
    <source>
        <dbReference type="Proteomes" id="UP000016933"/>
    </source>
</evidence>
<organism evidence="3 4">
    <name type="scientific">Dothistroma septosporum (strain NZE10 / CBS 128990)</name>
    <name type="common">Red band needle blight fungus</name>
    <name type="synonym">Mycosphaerella pini</name>
    <dbReference type="NCBI Taxonomy" id="675120"/>
    <lineage>
        <taxon>Eukaryota</taxon>
        <taxon>Fungi</taxon>
        <taxon>Dikarya</taxon>
        <taxon>Ascomycota</taxon>
        <taxon>Pezizomycotina</taxon>
        <taxon>Dothideomycetes</taxon>
        <taxon>Dothideomycetidae</taxon>
        <taxon>Mycosphaerellales</taxon>
        <taxon>Mycosphaerellaceae</taxon>
        <taxon>Dothistroma</taxon>
    </lineage>
</organism>
<dbReference type="GO" id="GO:0008270">
    <property type="term" value="F:zinc ion binding"/>
    <property type="evidence" value="ECO:0007669"/>
    <property type="project" value="UniProtKB-KW"/>
</dbReference>
<dbReference type="InterPro" id="IPR013083">
    <property type="entry name" value="Znf_RING/FYVE/PHD"/>
</dbReference>
<keyword evidence="1" id="KW-0479">Metal-binding</keyword>
<reference evidence="4" key="1">
    <citation type="journal article" date="2012" name="PLoS Genet.">
        <title>The genomes of the fungal plant pathogens Cladosporium fulvum and Dothistroma septosporum reveal adaptation to different hosts and lifestyles but also signatures of common ancestry.</title>
        <authorList>
            <person name="de Wit P.J.G.M."/>
            <person name="van der Burgt A."/>
            <person name="Oekmen B."/>
            <person name="Stergiopoulos I."/>
            <person name="Abd-Elsalam K.A."/>
            <person name="Aerts A.L."/>
            <person name="Bahkali A.H."/>
            <person name="Beenen H.G."/>
            <person name="Chettri P."/>
            <person name="Cox M.P."/>
            <person name="Datema E."/>
            <person name="de Vries R.P."/>
            <person name="Dhillon B."/>
            <person name="Ganley A.R."/>
            <person name="Griffiths S.A."/>
            <person name="Guo Y."/>
            <person name="Hamelin R.C."/>
            <person name="Henrissat B."/>
            <person name="Kabir M.S."/>
            <person name="Jashni M.K."/>
            <person name="Kema G."/>
            <person name="Klaubauf S."/>
            <person name="Lapidus A."/>
            <person name="Levasseur A."/>
            <person name="Lindquist E."/>
            <person name="Mehrabi R."/>
            <person name="Ohm R.A."/>
            <person name="Owen T.J."/>
            <person name="Salamov A."/>
            <person name="Schwelm A."/>
            <person name="Schijlen E."/>
            <person name="Sun H."/>
            <person name="van den Burg H.A."/>
            <person name="van Ham R.C.H.J."/>
            <person name="Zhang S."/>
            <person name="Goodwin S.B."/>
            <person name="Grigoriev I.V."/>
            <person name="Collemare J."/>
            <person name="Bradshaw R.E."/>
        </authorList>
    </citation>
    <scope>NUCLEOTIDE SEQUENCE [LARGE SCALE GENOMIC DNA]</scope>
    <source>
        <strain evidence="4">NZE10 / CBS 128990</strain>
    </source>
</reference>
<dbReference type="HOGENOM" id="CLU_1019508_0_0_1"/>
<dbReference type="Gene3D" id="3.30.40.10">
    <property type="entry name" value="Zinc/RING finger domain, C3HC4 (zinc finger)"/>
    <property type="match status" value="1"/>
</dbReference>
<dbReference type="SMART" id="SM00184">
    <property type="entry name" value="RING"/>
    <property type="match status" value="1"/>
</dbReference>
<dbReference type="EMBL" id="KB446548">
    <property type="protein sequence ID" value="EME38111.1"/>
    <property type="molecule type" value="Genomic_DNA"/>
</dbReference>
<dbReference type="AlphaFoldDB" id="M2XGB1"/>
<reference evidence="3 4" key="2">
    <citation type="journal article" date="2012" name="PLoS Pathog.">
        <title>Diverse lifestyles and strategies of plant pathogenesis encoded in the genomes of eighteen Dothideomycetes fungi.</title>
        <authorList>
            <person name="Ohm R.A."/>
            <person name="Feau N."/>
            <person name="Henrissat B."/>
            <person name="Schoch C.L."/>
            <person name="Horwitz B.A."/>
            <person name="Barry K.W."/>
            <person name="Condon B.J."/>
            <person name="Copeland A.C."/>
            <person name="Dhillon B."/>
            <person name="Glaser F."/>
            <person name="Hesse C.N."/>
            <person name="Kosti I."/>
            <person name="LaButti K."/>
            <person name="Lindquist E.A."/>
            <person name="Lucas S."/>
            <person name="Salamov A.A."/>
            <person name="Bradshaw R.E."/>
            <person name="Ciuffetti L."/>
            <person name="Hamelin R.C."/>
            <person name="Kema G.H.J."/>
            <person name="Lawrence C."/>
            <person name="Scott J.A."/>
            <person name="Spatafora J.W."/>
            <person name="Turgeon B.G."/>
            <person name="de Wit P.J.G.M."/>
            <person name="Zhong S."/>
            <person name="Goodwin S.B."/>
            <person name="Grigoriev I.V."/>
        </authorList>
    </citation>
    <scope>NUCLEOTIDE SEQUENCE [LARGE SCALE GENOMIC DNA]</scope>
    <source>
        <strain evidence="4">NZE10 / CBS 128990</strain>
    </source>
</reference>
<evidence type="ECO:0000259" key="2">
    <source>
        <dbReference type="PROSITE" id="PS50089"/>
    </source>
</evidence>
<dbReference type="OrthoDB" id="8062037at2759"/>
<keyword evidence="4" id="KW-1185">Reference proteome</keyword>
<protein>
    <recommendedName>
        <fullName evidence="2">RING-type domain-containing protein</fullName>
    </recommendedName>
</protein>
<evidence type="ECO:0000313" key="3">
    <source>
        <dbReference type="EMBL" id="EME38111.1"/>
    </source>
</evidence>